<dbReference type="InterPro" id="IPR036635">
    <property type="entry name" value="MurB_C_sf"/>
</dbReference>
<dbReference type="STRING" id="1798496.A3C94_01725"/>
<proteinExistence type="inferred from homology"/>
<evidence type="ECO:0000313" key="3">
    <source>
        <dbReference type="Proteomes" id="UP000177232"/>
    </source>
</evidence>
<dbReference type="HAMAP" id="MF_00037">
    <property type="entry name" value="MurB"/>
    <property type="match status" value="1"/>
</dbReference>
<dbReference type="InterPro" id="IPR016169">
    <property type="entry name" value="FAD-bd_PCMH_sub2"/>
</dbReference>
<dbReference type="AlphaFoldDB" id="A0A1F6DUC4"/>
<dbReference type="PROSITE" id="PS51387">
    <property type="entry name" value="FAD_PCMH"/>
    <property type="match status" value="1"/>
</dbReference>
<dbReference type="Gene3D" id="3.30.43.10">
    <property type="entry name" value="Uridine Diphospho-n-acetylenolpyruvylglucosamine Reductase, domain 2"/>
    <property type="match status" value="1"/>
</dbReference>
<name>A0A1F6DUC4_9BACT</name>
<protein>
    <recommendedName>
        <fullName evidence="1">FAD-binding PCMH-type domain-containing protein</fullName>
    </recommendedName>
</protein>
<feature type="non-terminal residue" evidence="2">
    <location>
        <position position="328"/>
    </location>
</feature>
<evidence type="ECO:0000313" key="2">
    <source>
        <dbReference type="EMBL" id="OGG64993.1"/>
    </source>
</evidence>
<dbReference type="InterPro" id="IPR036318">
    <property type="entry name" value="FAD-bd_PCMH-like_sf"/>
</dbReference>
<dbReference type="EMBL" id="MFLJ01000005">
    <property type="protein sequence ID" value="OGG64993.1"/>
    <property type="molecule type" value="Genomic_DNA"/>
</dbReference>
<dbReference type="PANTHER" id="PTHR21071:SF4">
    <property type="entry name" value="UDP-N-ACETYLENOLPYRUVOYLGLUCOSAMINE REDUCTASE"/>
    <property type="match status" value="1"/>
</dbReference>
<accession>A0A1F6DUC4</accession>
<dbReference type="InterPro" id="IPR003170">
    <property type="entry name" value="MurB"/>
</dbReference>
<organism evidence="2 3">
    <name type="scientific">Candidatus Kaiserbacteria bacterium RIFCSPHIGHO2_02_FULL_55_17</name>
    <dbReference type="NCBI Taxonomy" id="1798496"/>
    <lineage>
        <taxon>Bacteria</taxon>
        <taxon>Candidatus Kaiseribacteriota</taxon>
    </lineage>
</organism>
<sequence>MNLREHVPLAPLTTFGVGGAARFFIEAHSIEDVAEALAFAKEQALSLFVLGGGSNILVADEGFDGVVLALCIPGITAEALSSAAEASGGREWVTVGAGVAWDEFVVWTIQHEFAGLECLSGVPGTVGGAVVANLGAYGAQMSDTFVRAEVLDRNDLFGGLKIFKKEACDFSYHDSMFGRTPGRYVVVRATFALSRDPVAQPSYRDNRFDLAKLATALGRPPTGQDIRDAVLDMREEKGSLIMPGRHSYRCAGSFFHMPFMSKEEYELVGAKARSLDASKEERLRPWAWKQPDGSYKVAPGFLLEYTEFQKGYVRAGAGVSPRHTLSLI</sequence>
<dbReference type="UniPathway" id="UPA00219"/>
<dbReference type="InterPro" id="IPR006094">
    <property type="entry name" value="Oxid_FAD_bind_N"/>
</dbReference>
<dbReference type="Proteomes" id="UP000177232">
    <property type="component" value="Unassembled WGS sequence"/>
</dbReference>
<dbReference type="PANTHER" id="PTHR21071">
    <property type="entry name" value="UDP-N-ACETYLENOLPYRUVOYLGLUCOSAMINE REDUCTASE"/>
    <property type="match status" value="1"/>
</dbReference>
<dbReference type="InterPro" id="IPR016167">
    <property type="entry name" value="FAD-bd_PCMH_sub1"/>
</dbReference>
<dbReference type="InterPro" id="IPR016166">
    <property type="entry name" value="FAD-bd_PCMH"/>
</dbReference>
<dbReference type="Gene3D" id="3.90.78.10">
    <property type="entry name" value="UDP-N-acetylenolpyruvoylglucosamine reductase, C-terminal domain"/>
    <property type="match status" value="1"/>
</dbReference>
<dbReference type="Gene3D" id="3.30.465.10">
    <property type="match status" value="1"/>
</dbReference>
<gene>
    <name evidence="2" type="ORF">A3C94_01725</name>
</gene>
<dbReference type="GO" id="GO:0009252">
    <property type="term" value="P:peptidoglycan biosynthetic process"/>
    <property type="evidence" value="ECO:0007669"/>
    <property type="project" value="UniProtKB-UniPathway"/>
</dbReference>
<comment type="caution">
    <text evidence="2">The sequence shown here is derived from an EMBL/GenBank/DDBJ whole genome shotgun (WGS) entry which is preliminary data.</text>
</comment>
<dbReference type="GO" id="GO:0071949">
    <property type="term" value="F:FAD binding"/>
    <property type="evidence" value="ECO:0007669"/>
    <property type="project" value="InterPro"/>
</dbReference>
<dbReference type="GO" id="GO:0071555">
    <property type="term" value="P:cell wall organization"/>
    <property type="evidence" value="ECO:0007669"/>
    <property type="project" value="TreeGrafter"/>
</dbReference>
<evidence type="ECO:0000259" key="1">
    <source>
        <dbReference type="PROSITE" id="PS51387"/>
    </source>
</evidence>
<dbReference type="GO" id="GO:0005829">
    <property type="term" value="C:cytosol"/>
    <property type="evidence" value="ECO:0007669"/>
    <property type="project" value="TreeGrafter"/>
</dbReference>
<feature type="domain" description="FAD-binding PCMH-type" evidence="1">
    <location>
        <begin position="16"/>
        <end position="196"/>
    </location>
</feature>
<reference evidence="2 3" key="1">
    <citation type="journal article" date="2016" name="Nat. Commun.">
        <title>Thousands of microbial genomes shed light on interconnected biogeochemical processes in an aquifer system.</title>
        <authorList>
            <person name="Anantharaman K."/>
            <person name="Brown C.T."/>
            <person name="Hug L.A."/>
            <person name="Sharon I."/>
            <person name="Castelle C.J."/>
            <person name="Probst A.J."/>
            <person name="Thomas B.C."/>
            <person name="Singh A."/>
            <person name="Wilkins M.J."/>
            <person name="Karaoz U."/>
            <person name="Brodie E.L."/>
            <person name="Williams K.H."/>
            <person name="Hubbard S.S."/>
            <person name="Banfield J.F."/>
        </authorList>
    </citation>
    <scope>NUCLEOTIDE SEQUENCE [LARGE SCALE GENOMIC DNA]</scope>
</reference>
<dbReference type="GO" id="GO:0008762">
    <property type="term" value="F:UDP-N-acetylmuramate dehydrogenase activity"/>
    <property type="evidence" value="ECO:0007669"/>
    <property type="project" value="InterPro"/>
</dbReference>
<dbReference type="SUPFAM" id="SSF56176">
    <property type="entry name" value="FAD-binding/transporter-associated domain-like"/>
    <property type="match status" value="1"/>
</dbReference>
<dbReference type="SUPFAM" id="SSF56194">
    <property type="entry name" value="Uridine diphospho-N-Acetylenolpyruvylglucosamine reductase, MurB, C-terminal domain"/>
    <property type="match status" value="1"/>
</dbReference>
<dbReference type="Pfam" id="PF01565">
    <property type="entry name" value="FAD_binding_4"/>
    <property type="match status" value="1"/>
</dbReference>